<feature type="region of interest" description="Disordered" evidence="7">
    <location>
        <begin position="83"/>
        <end position="102"/>
    </location>
</feature>
<dbReference type="HAMAP" id="MF_00514">
    <property type="entry name" value="Ribosomal_bL35"/>
    <property type="match status" value="1"/>
</dbReference>
<dbReference type="FunFam" id="4.10.410.60:FF:000001">
    <property type="entry name" value="50S ribosomal protein L35"/>
    <property type="match status" value="1"/>
</dbReference>
<dbReference type="AlphaFoldDB" id="A0A5B9VZ02"/>
<dbReference type="GO" id="GO:0006412">
    <property type="term" value="P:translation"/>
    <property type="evidence" value="ECO:0007669"/>
    <property type="project" value="UniProtKB-UniRule"/>
</dbReference>
<feature type="compositionally biased region" description="Basic residues" evidence="7">
    <location>
        <begin position="1"/>
        <end position="15"/>
    </location>
</feature>
<dbReference type="GO" id="GO:0022625">
    <property type="term" value="C:cytosolic large ribosomal subunit"/>
    <property type="evidence" value="ECO:0007669"/>
    <property type="project" value="TreeGrafter"/>
</dbReference>
<dbReference type="Gene3D" id="4.10.410.60">
    <property type="match status" value="1"/>
</dbReference>
<dbReference type="InterPro" id="IPR021137">
    <property type="entry name" value="Ribosomal_bL35-like"/>
</dbReference>
<dbReference type="Proteomes" id="UP000324233">
    <property type="component" value="Chromosome"/>
</dbReference>
<feature type="region of interest" description="Disordered" evidence="7">
    <location>
        <begin position="1"/>
        <end position="50"/>
    </location>
</feature>
<accession>A0A5B9VZ02</accession>
<dbReference type="InterPro" id="IPR001706">
    <property type="entry name" value="Ribosomal_bL35"/>
</dbReference>
<evidence type="ECO:0000256" key="7">
    <source>
        <dbReference type="SAM" id="MobiDB-lite"/>
    </source>
</evidence>
<dbReference type="OrthoDB" id="47476at2"/>
<gene>
    <name evidence="5 8" type="primary">rpmI</name>
    <name evidence="8" type="ORF">OJF2_13550</name>
</gene>
<sequence>MPKMKTHKGMKKRFKVSATGKVSHKRCGSSHLNSHKSGKQIRKLRKKSKLNVSAENRRVRTALRHKPSVNPLAVEAERLAAQAVQAEGEAPKAAEAPPAENN</sequence>
<dbReference type="InterPro" id="IPR037229">
    <property type="entry name" value="Ribosomal_bL35_sf"/>
</dbReference>
<dbReference type="EMBL" id="CP042997">
    <property type="protein sequence ID" value="QEH32870.1"/>
    <property type="molecule type" value="Genomic_DNA"/>
</dbReference>
<dbReference type="RefSeq" id="WP_148592367.1">
    <property type="nucleotide sequence ID" value="NZ_CP042997.1"/>
</dbReference>
<comment type="similarity">
    <text evidence="1 5 6">Belongs to the bacterial ribosomal protein bL35 family.</text>
</comment>
<name>A0A5B9VZ02_9BACT</name>
<keyword evidence="3 5" id="KW-0687">Ribonucleoprotein</keyword>
<feature type="compositionally biased region" description="Basic residues" evidence="7">
    <location>
        <begin position="22"/>
        <end position="49"/>
    </location>
</feature>
<evidence type="ECO:0000256" key="3">
    <source>
        <dbReference type="ARBA" id="ARBA00023274"/>
    </source>
</evidence>
<organism evidence="8 9">
    <name type="scientific">Aquisphaera giovannonii</name>
    <dbReference type="NCBI Taxonomy" id="406548"/>
    <lineage>
        <taxon>Bacteria</taxon>
        <taxon>Pseudomonadati</taxon>
        <taxon>Planctomycetota</taxon>
        <taxon>Planctomycetia</taxon>
        <taxon>Isosphaerales</taxon>
        <taxon>Isosphaeraceae</taxon>
        <taxon>Aquisphaera</taxon>
    </lineage>
</organism>
<dbReference type="PRINTS" id="PR00064">
    <property type="entry name" value="RIBOSOMALL35"/>
</dbReference>
<dbReference type="SUPFAM" id="SSF143034">
    <property type="entry name" value="L35p-like"/>
    <property type="match status" value="1"/>
</dbReference>
<keyword evidence="9" id="KW-1185">Reference proteome</keyword>
<feature type="compositionally biased region" description="Low complexity" evidence="7">
    <location>
        <begin position="86"/>
        <end position="102"/>
    </location>
</feature>
<proteinExistence type="inferred from homology"/>
<dbReference type="PANTHER" id="PTHR33343">
    <property type="entry name" value="54S RIBOSOMAL PROTEIN BL35M"/>
    <property type="match status" value="1"/>
</dbReference>
<evidence type="ECO:0000256" key="1">
    <source>
        <dbReference type="ARBA" id="ARBA00006598"/>
    </source>
</evidence>
<evidence type="ECO:0000256" key="2">
    <source>
        <dbReference type="ARBA" id="ARBA00022980"/>
    </source>
</evidence>
<reference evidence="8 9" key="1">
    <citation type="submission" date="2019-08" db="EMBL/GenBank/DDBJ databases">
        <title>Deep-cultivation of Planctomycetes and their phenomic and genomic characterization uncovers novel biology.</title>
        <authorList>
            <person name="Wiegand S."/>
            <person name="Jogler M."/>
            <person name="Boedeker C."/>
            <person name="Pinto D."/>
            <person name="Vollmers J."/>
            <person name="Rivas-Marin E."/>
            <person name="Kohn T."/>
            <person name="Peeters S.H."/>
            <person name="Heuer A."/>
            <person name="Rast P."/>
            <person name="Oberbeckmann S."/>
            <person name="Bunk B."/>
            <person name="Jeske O."/>
            <person name="Meyerdierks A."/>
            <person name="Storesund J.E."/>
            <person name="Kallscheuer N."/>
            <person name="Luecker S."/>
            <person name="Lage O.M."/>
            <person name="Pohl T."/>
            <person name="Merkel B.J."/>
            <person name="Hornburger P."/>
            <person name="Mueller R.-W."/>
            <person name="Bruemmer F."/>
            <person name="Labrenz M."/>
            <person name="Spormann A.M."/>
            <person name="Op den Camp H."/>
            <person name="Overmann J."/>
            <person name="Amann R."/>
            <person name="Jetten M.S.M."/>
            <person name="Mascher T."/>
            <person name="Medema M.H."/>
            <person name="Devos D.P."/>
            <person name="Kaster A.-K."/>
            <person name="Ovreas L."/>
            <person name="Rohde M."/>
            <person name="Galperin M.Y."/>
            <person name="Jogler C."/>
        </authorList>
    </citation>
    <scope>NUCLEOTIDE SEQUENCE [LARGE SCALE GENOMIC DNA]</scope>
    <source>
        <strain evidence="8 9">OJF2</strain>
    </source>
</reference>
<evidence type="ECO:0000256" key="4">
    <source>
        <dbReference type="ARBA" id="ARBA00071664"/>
    </source>
</evidence>
<dbReference type="GO" id="GO:0003735">
    <property type="term" value="F:structural constituent of ribosome"/>
    <property type="evidence" value="ECO:0007669"/>
    <property type="project" value="InterPro"/>
</dbReference>
<evidence type="ECO:0000256" key="6">
    <source>
        <dbReference type="RuleBase" id="RU000568"/>
    </source>
</evidence>
<keyword evidence="2 5" id="KW-0689">Ribosomal protein</keyword>
<evidence type="ECO:0000256" key="5">
    <source>
        <dbReference type="HAMAP-Rule" id="MF_00514"/>
    </source>
</evidence>
<dbReference type="Pfam" id="PF01632">
    <property type="entry name" value="Ribosomal_L35p"/>
    <property type="match status" value="1"/>
</dbReference>
<protein>
    <recommendedName>
        <fullName evidence="4 5">Large ribosomal subunit protein bL35</fullName>
    </recommendedName>
</protein>
<dbReference type="KEGG" id="agv:OJF2_13550"/>
<dbReference type="NCBIfam" id="TIGR00001">
    <property type="entry name" value="rpmI_bact"/>
    <property type="match status" value="1"/>
</dbReference>
<evidence type="ECO:0000313" key="8">
    <source>
        <dbReference type="EMBL" id="QEH32870.1"/>
    </source>
</evidence>
<dbReference type="PANTHER" id="PTHR33343:SF1">
    <property type="entry name" value="LARGE RIBOSOMAL SUBUNIT PROTEIN BL35M"/>
    <property type="match status" value="1"/>
</dbReference>
<evidence type="ECO:0000313" key="9">
    <source>
        <dbReference type="Proteomes" id="UP000324233"/>
    </source>
</evidence>